<dbReference type="Gene3D" id="3.30.70.560">
    <property type="entry name" value="7,8-Dihydro-6-hydroxymethylpterin-pyrophosphokinase HPPK"/>
    <property type="match status" value="1"/>
</dbReference>
<evidence type="ECO:0000256" key="7">
    <source>
        <dbReference type="ARBA" id="ARBA00022909"/>
    </source>
</evidence>
<evidence type="ECO:0000256" key="2">
    <source>
        <dbReference type="ARBA" id="ARBA00013253"/>
    </source>
</evidence>
<comment type="caution">
    <text evidence="9">The sequence shown here is derived from an EMBL/GenBank/DDBJ whole genome shotgun (WGS) entry which is preliminary data.</text>
</comment>
<evidence type="ECO:0000256" key="1">
    <source>
        <dbReference type="ARBA" id="ARBA00005051"/>
    </source>
</evidence>
<keyword evidence="5 9" id="KW-0418">Kinase</keyword>
<dbReference type="SUPFAM" id="SSF55083">
    <property type="entry name" value="6-hydroxymethyl-7,8-dihydropterin pyrophosphokinase, HPPK"/>
    <property type="match status" value="1"/>
</dbReference>
<organism evidence="9 10">
    <name type="scientific">Acinetobacter venetianus</name>
    <dbReference type="NCBI Taxonomy" id="52133"/>
    <lineage>
        <taxon>Bacteria</taxon>
        <taxon>Pseudomonadati</taxon>
        <taxon>Pseudomonadota</taxon>
        <taxon>Gammaproteobacteria</taxon>
        <taxon>Moraxellales</taxon>
        <taxon>Moraxellaceae</taxon>
        <taxon>Acinetobacter</taxon>
    </lineage>
</organism>
<dbReference type="EC" id="2.7.6.3" evidence="2"/>
<protein>
    <recommendedName>
        <fullName evidence="2">2-amino-4-hydroxy-6-hydroxymethyldihydropteridine diphosphokinase</fullName>
        <ecNumber evidence="2">2.7.6.3</ecNumber>
    </recommendedName>
</protein>
<evidence type="ECO:0000256" key="5">
    <source>
        <dbReference type="ARBA" id="ARBA00022777"/>
    </source>
</evidence>
<dbReference type="AlphaFoldDB" id="A0A150HRX6"/>
<keyword evidence="6" id="KW-0067">ATP-binding</keyword>
<dbReference type="GO" id="GO:0046654">
    <property type="term" value="P:tetrahydrofolate biosynthetic process"/>
    <property type="evidence" value="ECO:0007669"/>
    <property type="project" value="UniProtKB-UniPathway"/>
</dbReference>
<evidence type="ECO:0000313" key="10">
    <source>
        <dbReference type="Proteomes" id="UP000075544"/>
    </source>
</evidence>
<keyword evidence="4" id="KW-0547">Nucleotide-binding</keyword>
<evidence type="ECO:0000256" key="3">
    <source>
        <dbReference type="ARBA" id="ARBA00022679"/>
    </source>
</evidence>
<dbReference type="EMBL" id="JRHX01000075">
    <property type="protein sequence ID" value="KXZ69357.1"/>
    <property type="molecule type" value="Genomic_DNA"/>
</dbReference>
<dbReference type="InterPro" id="IPR000550">
    <property type="entry name" value="Hppk"/>
</dbReference>
<dbReference type="GO" id="GO:0046656">
    <property type="term" value="P:folic acid biosynthetic process"/>
    <property type="evidence" value="ECO:0007669"/>
    <property type="project" value="UniProtKB-KW"/>
</dbReference>
<sequence>MNATETIFALALASNVQQQHHFSFAYAQIKQLGDVKFSSIYQIPCRDGVGADYWNSACLLTSALSVEEIVETLKKLELQSGRVRPSHHISLDIDVIAWGKDLNHMQFNPKKLPLAVDVKIPLVELWQDDALKYNSELQYPVITM</sequence>
<evidence type="ECO:0000259" key="8">
    <source>
        <dbReference type="Pfam" id="PF01288"/>
    </source>
</evidence>
<keyword evidence="3 9" id="KW-0808">Transferase</keyword>
<name>A0A150HRX6_9GAMM</name>
<gene>
    <name evidence="9" type="primary">folK_2</name>
    <name evidence="9" type="ORF">AVENLUH13518_02577</name>
</gene>
<accession>A0A150HRX6</accession>
<keyword evidence="7" id="KW-0289">Folate biosynthesis</keyword>
<dbReference type="Pfam" id="PF01288">
    <property type="entry name" value="HPPK"/>
    <property type="match status" value="1"/>
</dbReference>
<evidence type="ECO:0000256" key="4">
    <source>
        <dbReference type="ARBA" id="ARBA00022741"/>
    </source>
</evidence>
<proteinExistence type="predicted"/>
<dbReference type="InterPro" id="IPR035907">
    <property type="entry name" value="Hppk_sf"/>
</dbReference>
<dbReference type="Proteomes" id="UP000075544">
    <property type="component" value="Unassembled WGS sequence"/>
</dbReference>
<dbReference type="GO" id="GO:0016301">
    <property type="term" value="F:kinase activity"/>
    <property type="evidence" value="ECO:0007669"/>
    <property type="project" value="UniProtKB-KW"/>
</dbReference>
<comment type="pathway">
    <text evidence="1">Cofactor biosynthesis; tetrahydrofolate biosynthesis; 2-amino-4-hydroxy-6-hydroxymethyl-7,8-dihydropteridine diphosphate from 7,8-dihydroneopterin triphosphate: step 4/4.</text>
</comment>
<dbReference type="RefSeq" id="WP_061525265.1">
    <property type="nucleotide sequence ID" value="NZ_JRHX01000075.1"/>
</dbReference>
<evidence type="ECO:0000256" key="6">
    <source>
        <dbReference type="ARBA" id="ARBA00022840"/>
    </source>
</evidence>
<reference evidence="9 10" key="1">
    <citation type="journal article" date="2016" name="Sci. Rep.">
        <title>Genomic and phenotypic characterization of the species Acinetobacter venetianus.</title>
        <authorList>
            <person name="Fondi M."/>
            <person name="Maida I."/>
            <person name="Perrin E."/>
            <person name="Orlandini V."/>
            <person name="La Torre L."/>
            <person name="Bosi E."/>
            <person name="Negroni A."/>
            <person name="Zanaroli G."/>
            <person name="Fava F."/>
            <person name="Decorosi F."/>
            <person name="Giovannetti L."/>
            <person name="Viti C."/>
            <person name="Vaneechoutte M."/>
            <person name="Dijkshoorn L."/>
            <person name="Fani R."/>
        </authorList>
    </citation>
    <scope>NUCLEOTIDE SEQUENCE [LARGE SCALE GENOMIC DNA]</scope>
    <source>
        <strain evidence="9 10">LUH13518</strain>
    </source>
</reference>
<feature type="domain" description="7,8-dihydro-6-hydroxymethylpterin-pyrophosphokinase" evidence="8">
    <location>
        <begin position="10"/>
        <end position="112"/>
    </location>
</feature>
<dbReference type="PATRIC" id="fig|52133.19.peg.2608"/>
<evidence type="ECO:0000313" key="9">
    <source>
        <dbReference type="EMBL" id="KXZ69357.1"/>
    </source>
</evidence>
<dbReference type="UniPathway" id="UPA00077">
    <property type="reaction ID" value="UER00155"/>
</dbReference>
<dbReference type="GO" id="GO:0005524">
    <property type="term" value="F:ATP binding"/>
    <property type="evidence" value="ECO:0007669"/>
    <property type="project" value="UniProtKB-KW"/>
</dbReference>
<dbReference type="GO" id="GO:0003848">
    <property type="term" value="F:2-amino-4-hydroxy-6-hydroxymethyldihydropteridine diphosphokinase activity"/>
    <property type="evidence" value="ECO:0007669"/>
    <property type="project" value="UniProtKB-EC"/>
</dbReference>